<dbReference type="InterPro" id="IPR025662">
    <property type="entry name" value="Sigma_54_int_dom_ATP-bd_1"/>
</dbReference>
<reference evidence="2 3" key="1">
    <citation type="submission" date="2020-08" db="EMBL/GenBank/DDBJ databases">
        <title>Genomic Encyclopedia of Type Strains, Phase IV (KMG-IV): sequencing the most valuable type-strain genomes for metagenomic binning, comparative biology and taxonomic classification.</title>
        <authorList>
            <person name="Goeker M."/>
        </authorList>
    </citation>
    <scope>NUCLEOTIDE SEQUENCE [LARGE SCALE GENOMIC DNA]</scope>
    <source>
        <strain evidence="2 3">DSM 15867</strain>
    </source>
</reference>
<dbReference type="InterPro" id="IPR052026">
    <property type="entry name" value="ExeA_AAA_ATPase_DNA-bind"/>
</dbReference>
<protein>
    <submittedName>
        <fullName evidence="2">Type II secretory pathway predicted ATPase ExeA</fullName>
    </submittedName>
</protein>
<dbReference type="AlphaFoldDB" id="A0A7W7EYU7"/>
<organism evidence="2 3">
    <name type="scientific">Sphingomonas abaci</name>
    <dbReference type="NCBI Taxonomy" id="237611"/>
    <lineage>
        <taxon>Bacteria</taxon>
        <taxon>Pseudomonadati</taxon>
        <taxon>Pseudomonadota</taxon>
        <taxon>Alphaproteobacteria</taxon>
        <taxon>Sphingomonadales</taxon>
        <taxon>Sphingomonadaceae</taxon>
        <taxon>Sphingomonas</taxon>
    </lineage>
</organism>
<feature type="domain" description="AAA+ ATPase" evidence="1">
    <location>
        <begin position="50"/>
        <end position="203"/>
    </location>
</feature>
<evidence type="ECO:0000259" key="1">
    <source>
        <dbReference type="SMART" id="SM00382"/>
    </source>
</evidence>
<dbReference type="PROSITE" id="PS00675">
    <property type="entry name" value="SIGMA54_INTERACT_1"/>
    <property type="match status" value="1"/>
</dbReference>
<dbReference type="PANTHER" id="PTHR35894">
    <property type="entry name" value="GENERAL SECRETION PATHWAY PROTEIN A-RELATED"/>
    <property type="match status" value="1"/>
</dbReference>
<dbReference type="SMART" id="SM00382">
    <property type="entry name" value="AAA"/>
    <property type="match status" value="1"/>
</dbReference>
<dbReference type="Pfam" id="PF05621">
    <property type="entry name" value="TniB"/>
    <property type="match status" value="1"/>
</dbReference>
<comment type="caution">
    <text evidence="2">The sequence shown here is derived from an EMBL/GenBank/DDBJ whole genome shotgun (WGS) entry which is preliminary data.</text>
</comment>
<dbReference type="Proteomes" id="UP000574769">
    <property type="component" value="Unassembled WGS sequence"/>
</dbReference>
<dbReference type="RefSeq" id="WP_184111758.1">
    <property type="nucleotide sequence ID" value="NZ_JACHNY010000001.1"/>
</dbReference>
<dbReference type="SUPFAM" id="SSF52540">
    <property type="entry name" value="P-loop containing nucleoside triphosphate hydrolases"/>
    <property type="match status" value="1"/>
</dbReference>
<dbReference type="EMBL" id="JACHNY010000001">
    <property type="protein sequence ID" value="MBB4616730.1"/>
    <property type="molecule type" value="Genomic_DNA"/>
</dbReference>
<accession>A0A7W7EYU7</accession>
<evidence type="ECO:0000313" key="3">
    <source>
        <dbReference type="Proteomes" id="UP000574769"/>
    </source>
</evidence>
<dbReference type="InterPro" id="IPR003593">
    <property type="entry name" value="AAA+_ATPase"/>
</dbReference>
<dbReference type="PANTHER" id="PTHR35894:SF1">
    <property type="entry name" value="PHOSPHORIBULOKINASE _ URIDINE KINASE FAMILY"/>
    <property type="match status" value="1"/>
</dbReference>
<evidence type="ECO:0000313" key="2">
    <source>
        <dbReference type="EMBL" id="MBB4616730.1"/>
    </source>
</evidence>
<dbReference type="InterPro" id="IPR008868">
    <property type="entry name" value="TniB"/>
</dbReference>
<name>A0A7W7EYU7_9SPHN</name>
<dbReference type="Gene3D" id="3.40.50.300">
    <property type="entry name" value="P-loop containing nucleotide triphosphate hydrolases"/>
    <property type="match status" value="1"/>
</dbReference>
<proteinExistence type="predicted"/>
<sequence>MIDQVFDAAPYLTDEQRIKSIKAKLFIQHDFVELALKRMKRLANLEEHEERENLIITGDSGAGKSTIAERFRDTFPCLCDPDSDANVVPVIYVSLPARPTLAGLCSEILDVLMEPRKDSTPERQLVQSVLKLLRTVGTRVLIIDEMQDMQRARPTEKEVLRNFIKSVGAKCNLSLVLVGMPDLLSVISASRQLSRRFDILASPPWKYDERGSNLLYHLEPMLLLKHPSNLADDRKMGEWIFDRSEGTLGDTLKILRLAAEHAIRTGEERITMKTLNAIDFTRFTKRSEVGMRKTGLVKSGK</sequence>
<keyword evidence="3" id="KW-1185">Reference proteome</keyword>
<dbReference type="InterPro" id="IPR027417">
    <property type="entry name" value="P-loop_NTPase"/>
</dbReference>
<gene>
    <name evidence="2" type="ORF">GGQ96_000836</name>
</gene>